<evidence type="ECO:0000256" key="6">
    <source>
        <dbReference type="SAM" id="Phobius"/>
    </source>
</evidence>
<evidence type="ECO:0000256" key="4">
    <source>
        <dbReference type="ARBA" id="ARBA00022989"/>
    </source>
</evidence>
<sequence length="156" mass="18038">MKINKNPKSWLISSKTFLLRFEEIGYYLISIGLLLGFTLIVFDGFKILLNIFSYENFSQAAILFLDKVLIALIFTEIFYTVKVALLEESATKCIEPFLLVAITALIRRLLILSFEISHTKDVPIEKLKYSLIELLEICFLVLVLLLGLIFLRKTRR</sequence>
<evidence type="ECO:0000256" key="1">
    <source>
        <dbReference type="ARBA" id="ARBA00004651"/>
    </source>
</evidence>
<dbReference type="AlphaFoldDB" id="A0A7V4N316"/>
<evidence type="ECO:0000256" key="5">
    <source>
        <dbReference type="ARBA" id="ARBA00023136"/>
    </source>
</evidence>
<organism evidence="7">
    <name type="scientific">Thermodesulfobacterium geofontis</name>
    <dbReference type="NCBI Taxonomy" id="1295609"/>
    <lineage>
        <taxon>Bacteria</taxon>
        <taxon>Pseudomonadati</taxon>
        <taxon>Thermodesulfobacteriota</taxon>
        <taxon>Thermodesulfobacteria</taxon>
        <taxon>Thermodesulfobacteriales</taxon>
        <taxon>Thermodesulfobacteriaceae</taxon>
        <taxon>Thermodesulfobacterium</taxon>
    </lineage>
</organism>
<feature type="transmembrane region" description="Helical" evidence="6">
    <location>
        <begin position="24"/>
        <end position="42"/>
    </location>
</feature>
<dbReference type="GO" id="GO:0005886">
    <property type="term" value="C:plasma membrane"/>
    <property type="evidence" value="ECO:0007669"/>
    <property type="project" value="UniProtKB-SubCell"/>
</dbReference>
<evidence type="ECO:0000313" key="7">
    <source>
        <dbReference type="EMBL" id="HGU15567.1"/>
    </source>
</evidence>
<keyword evidence="2" id="KW-1003">Cell membrane</keyword>
<feature type="transmembrane region" description="Helical" evidence="6">
    <location>
        <begin position="97"/>
        <end position="117"/>
    </location>
</feature>
<proteinExistence type="predicted"/>
<protein>
    <recommendedName>
        <fullName evidence="8">Phosphate-starvation-inducible E-like protein</fullName>
    </recommendedName>
</protein>
<keyword evidence="4 6" id="KW-1133">Transmembrane helix</keyword>
<evidence type="ECO:0000256" key="2">
    <source>
        <dbReference type="ARBA" id="ARBA00022475"/>
    </source>
</evidence>
<dbReference type="Pfam" id="PF06146">
    <property type="entry name" value="PsiE"/>
    <property type="match status" value="1"/>
</dbReference>
<keyword evidence="5 6" id="KW-0472">Membrane</keyword>
<evidence type="ECO:0008006" key="8">
    <source>
        <dbReference type="Google" id="ProtNLM"/>
    </source>
</evidence>
<name>A0A7V4N316_9BACT</name>
<dbReference type="EMBL" id="DTEI01000055">
    <property type="protein sequence ID" value="HGU15567.1"/>
    <property type="molecule type" value="Genomic_DNA"/>
</dbReference>
<evidence type="ECO:0000256" key="3">
    <source>
        <dbReference type="ARBA" id="ARBA00022692"/>
    </source>
</evidence>
<gene>
    <name evidence="7" type="ORF">ENU91_02795</name>
</gene>
<dbReference type="InterPro" id="IPR020948">
    <property type="entry name" value="P_starv_induced_PsiE-like"/>
</dbReference>
<reference evidence="7" key="1">
    <citation type="journal article" date="2020" name="mSystems">
        <title>Genome- and Community-Level Interaction Insights into Carbon Utilization and Element Cycling Functions of Hydrothermarchaeota in Hydrothermal Sediment.</title>
        <authorList>
            <person name="Zhou Z."/>
            <person name="Liu Y."/>
            <person name="Xu W."/>
            <person name="Pan J."/>
            <person name="Luo Z.H."/>
            <person name="Li M."/>
        </authorList>
    </citation>
    <scope>NUCLEOTIDE SEQUENCE [LARGE SCALE GENOMIC DNA]</scope>
    <source>
        <strain evidence="7">SpSt-711</strain>
    </source>
</reference>
<feature type="transmembrane region" description="Helical" evidence="6">
    <location>
        <begin position="62"/>
        <end position="85"/>
    </location>
</feature>
<comment type="caution">
    <text evidence="7">The sequence shown here is derived from an EMBL/GenBank/DDBJ whole genome shotgun (WGS) entry which is preliminary data.</text>
</comment>
<comment type="subcellular location">
    <subcellularLocation>
        <location evidence="1">Cell membrane</location>
        <topology evidence="1">Multi-pass membrane protein</topology>
    </subcellularLocation>
</comment>
<keyword evidence="3 6" id="KW-0812">Transmembrane</keyword>
<accession>A0A7V4N316</accession>
<feature type="transmembrane region" description="Helical" evidence="6">
    <location>
        <begin position="129"/>
        <end position="151"/>
    </location>
</feature>